<name>A0A9D2UPJ5_BREEP</name>
<dbReference type="InterPro" id="IPR006439">
    <property type="entry name" value="HAD-SF_hydro_IA"/>
</dbReference>
<dbReference type="PANTHER" id="PTHR43611">
    <property type="entry name" value="ALPHA-D-GLUCOSE 1-PHOSPHATE PHOSPHATASE"/>
    <property type="match status" value="1"/>
</dbReference>
<reference evidence="1" key="1">
    <citation type="journal article" date="2021" name="PeerJ">
        <title>Extensive microbial diversity within the chicken gut microbiome revealed by metagenomics and culture.</title>
        <authorList>
            <person name="Gilroy R."/>
            <person name="Ravi A."/>
            <person name="Getino M."/>
            <person name="Pursley I."/>
            <person name="Horton D.L."/>
            <person name="Alikhan N.F."/>
            <person name="Baker D."/>
            <person name="Gharbi K."/>
            <person name="Hall N."/>
            <person name="Watson M."/>
            <person name="Adriaenssens E.M."/>
            <person name="Foster-Nyarko E."/>
            <person name="Jarju S."/>
            <person name="Secka A."/>
            <person name="Antonio M."/>
            <person name="Oren A."/>
            <person name="Chaudhuri R.R."/>
            <person name="La Ragione R."/>
            <person name="Hildebrand F."/>
            <person name="Pallen M.J."/>
        </authorList>
    </citation>
    <scope>NUCLEOTIDE SEQUENCE</scope>
    <source>
        <strain evidence="1">CHK139-4039</strain>
    </source>
</reference>
<dbReference type="EMBL" id="DYXR01000395">
    <property type="protein sequence ID" value="HJE78789.1"/>
    <property type="molecule type" value="Genomic_DNA"/>
</dbReference>
<protein>
    <submittedName>
        <fullName evidence="1">HAD-IA family hydrolase</fullName>
    </submittedName>
</protein>
<organism evidence="1 2">
    <name type="scientific">Brevibacterium epidermidis</name>
    <dbReference type="NCBI Taxonomy" id="1698"/>
    <lineage>
        <taxon>Bacteria</taxon>
        <taxon>Bacillati</taxon>
        <taxon>Actinomycetota</taxon>
        <taxon>Actinomycetes</taxon>
        <taxon>Micrococcales</taxon>
        <taxon>Brevibacteriaceae</taxon>
        <taxon>Brevibacterium</taxon>
    </lineage>
</organism>
<dbReference type="InterPro" id="IPR023214">
    <property type="entry name" value="HAD_sf"/>
</dbReference>
<dbReference type="SUPFAM" id="SSF56784">
    <property type="entry name" value="HAD-like"/>
    <property type="match status" value="1"/>
</dbReference>
<evidence type="ECO:0000313" key="1">
    <source>
        <dbReference type="EMBL" id="HJE78789.1"/>
    </source>
</evidence>
<dbReference type="AlphaFoldDB" id="A0A9D2UPJ5"/>
<dbReference type="SFLD" id="SFLDG01129">
    <property type="entry name" value="C1.5:_HAD__Beta-PGM__Phosphata"/>
    <property type="match status" value="1"/>
</dbReference>
<evidence type="ECO:0000313" key="2">
    <source>
        <dbReference type="Proteomes" id="UP000743760"/>
    </source>
</evidence>
<dbReference type="InterPro" id="IPR036412">
    <property type="entry name" value="HAD-like_sf"/>
</dbReference>
<dbReference type="Gene3D" id="3.40.50.1000">
    <property type="entry name" value="HAD superfamily/HAD-like"/>
    <property type="match status" value="1"/>
</dbReference>
<reference evidence="1" key="2">
    <citation type="submission" date="2021-09" db="EMBL/GenBank/DDBJ databases">
        <authorList>
            <person name="Gilroy R."/>
        </authorList>
    </citation>
    <scope>NUCLEOTIDE SEQUENCE</scope>
    <source>
        <strain evidence="1">CHK139-4039</strain>
    </source>
</reference>
<dbReference type="SFLD" id="SFLDS00003">
    <property type="entry name" value="Haloacid_Dehalogenase"/>
    <property type="match status" value="1"/>
</dbReference>
<proteinExistence type="predicted"/>
<accession>A0A9D2UPJ5</accession>
<comment type="caution">
    <text evidence="1">The sequence shown here is derived from an EMBL/GenBank/DDBJ whole genome shotgun (WGS) entry which is preliminary data.</text>
</comment>
<dbReference type="PRINTS" id="PR00413">
    <property type="entry name" value="HADHALOGNASE"/>
</dbReference>
<dbReference type="Proteomes" id="UP000743760">
    <property type="component" value="Unassembled WGS sequence"/>
</dbReference>
<gene>
    <name evidence="1" type="ORF">K8V74_12705</name>
</gene>
<keyword evidence="1" id="KW-0378">Hydrolase</keyword>
<dbReference type="PANTHER" id="PTHR43611:SF3">
    <property type="entry name" value="FLAVIN MONONUCLEOTIDE HYDROLASE 1, CHLOROPLATIC"/>
    <property type="match status" value="1"/>
</dbReference>
<dbReference type="NCBIfam" id="TIGR01509">
    <property type="entry name" value="HAD-SF-IA-v3"/>
    <property type="match status" value="1"/>
</dbReference>
<dbReference type="GO" id="GO:0016787">
    <property type="term" value="F:hydrolase activity"/>
    <property type="evidence" value="ECO:0007669"/>
    <property type="project" value="UniProtKB-KW"/>
</dbReference>
<dbReference type="Pfam" id="PF00702">
    <property type="entry name" value="Hydrolase"/>
    <property type="match status" value="1"/>
</dbReference>
<dbReference type="NCBIfam" id="TIGR01549">
    <property type="entry name" value="HAD-SF-IA-v1"/>
    <property type="match status" value="1"/>
</dbReference>
<sequence length="209" mass="23565">MEPRKWVLFDIGGVLEVVDDDAWGKLFARRWQELSGFSLEEYRARLTAAELPDISRHAGIRADYWARIGQALDKDSSFAEAMEAEMWDEYCGRLNSELFEYASVLRSHAGVAILSNSVDGARSEEERRFGFSAVFDPILYSHETGLLKPEPEAYENALERIGVDASDVFFIDDHEICAEGARAVGMNAIVHRDNPTTIAAIEEFLRRAD</sequence>